<reference evidence="2 3" key="1">
    <citation type="journal article" date="2018" name="PLoS Genet.">
        <title>Population sequencing reveals clonal diversity and ancestral inbreeding in the grapevine cultivar Chardonnay.</title>
        <authorList>
            <person name="Roach M.J."/>
            <person name="Johnson D.L."/>
            <person name="Bohlmann J."/>
            <person name="van Vuuren H.J."/>
            <person name="Jones S.J."/>
            <person name="Pretorius I.S."/>
            <person name="Schmidt S.A."/>
            <person name="Borneman A.R."/>
        </authorList>
    </citation>
    <scope>NUCLEOTIDE SEQUENCE [LARGE SCALE GENOMIC DNA]</scope>
    <source>
        <strain evidence="3">cv. Chardonnay</strain>
        <tissue evidence="2">Leaf</tissue>
    </source>
</reference>
<dbReference type="PANTHER" id="PTHR16255:SF16">
    <property type="entry name" value="PROTEIN RETARDED ROOT GROWTH, MITOCHONDRIAL"/>
    <property type="match status" value="1"/>
</dbReference>
<evidence type="ECO:0000313" key="2">
    <source>
        <dbReference type="EMBL" id="RVX06197.1"/>
    </source>
</evidence>
<dbReference type="InterPro" id="IPR051624">
    <property type="entry name" value="RMD1/Sad1-interacting"/>
</dbReference>
<accession>A0A438JB46</accession>
<dbReference type="EMBL" id="QGNW01000052">
    <property type="protein sequence ID" value="RVX06197.1"/>
    <property type="molecule type" value="Genomic_DNA"/>
</dbReference>
<dbReference type="Proteomes" id="UP000288805">
    <property type="component" value="Unassembled WGS sequence"/>
</dbReference>
<sequence>MQAEHWSNIVPPSSRSANYIVLRYYDFPSEITGIGGEDNVGCCHYMVVFQYGSAVLFNIVDNEVEAYLKIVRRYASGLLPEMRKDDYAVKQNPVLAEDMQGGTDYIVLKNLDIDGIRIIGRVLGQNINRGMEKTGTFTMDRRKLFQLVGKANSNLADVILKVGLFESTPRCDPENLNSRRLTSPLTALAHCLPFCLMETVSKQENQFLPNQHLPSPEQEKGQEPEYRDNLLF</sequence>
<gene>
    <name evidence="2" type="ORF">CK203_027585</name>
</gene>
<protein>
    <recommendedName>
        <fullName evidence="4">DUF155 domain-containing protein</fullName>
    </recommendedName>
</protein>
<organism evidence="2 3">
    <name type="scientific">Vitis vinifera</name>
    <name type="common">Grape</name>
    <dbReference type="NCBI Taxonomy" id="29760"/>
    <lineage>
        <taxon>Eukaryota</taxon>
        <taxon>Viridiplantae</taxon>
        <taxon>Streptophyta</taxon>
        <taxon>Embryophyta</taxon>
        <taxon>Tracheophyta</taxon>
        <taxon>Spermatophyta</taxon>
        <taxon>Magnoliopsida</taxon>
        <taxon>eudicotyledons</taxon>
        <taxon>Gunneridae</taxon>
        <taxon>Pentapetalae</taxon>
        <taxon>rosids</taxon>
        <taxon>Vitales</taxon>
        <taxon>Vitaceae</taxon>
        <taxon>Viteae</taxon>
        <taxon>Vitis</taxon>
    </lineage>
</organism>
<dbReference type="AlphaFoldDB" id="A0A438JB46"/>
<name>A0A438JB46_VITVI</name>
<proteinExistence type="predicted"/>
<dbReference type="PANTHER" id="PTHR16255">
    <property type="entry name" value="REQUIRED FOR MEIOTIC NUCLEAR DIVISION PROTEIN 1 HOMOLOG"/>
    <property type="match status" value="1"/>
</dbReference>
<feature type="compositionally biased region" description="Basic and acidic residues" evidence="1">
    <location>
        <begin position="217"/>
        <end position="232"/>
    </location>
</feature>
<comment type="caution">
    <text evidence="2">The sequence shown here is derived from an EMBL/GenBank/DDBJ whole genome shotgun (WGS) entry which is preliminary data.</text>
</comment>
<evidence type="ECO:0008006" key="4">
    <source>
        <dbReference type="Google" id="ProtNLM"/>
    </source>
</evidence>
<feature type="region of interest" description="Disordered" evidence="1">
    <location>
        <begin position="208"/>
        <end position="232"/>
    </location>
</feature>
<evidence type="ECO:0000313" key="3">
    <source>
        <dbReference type="Proteomes" id="UP000288805"/>
    </source>
</evidence>
<evidence type="ECO:0000256" key="1">
    <source>
        <dbReference type="SAM" id="MobiDB-lite"/>
    </source>
</evidence>